<dbReference type="OrthoDB" id="25654at2759"/>
<evidence type="ECO:0000313" key="1">
    <source>
        <dbReference type="EMBL" id="RVE57525.1"/>
    </source>
</evidence>
<sequence>MPKCPRCAKEVYFAERLAHTQSMKVNLIAIIPAMLLCSDLKDLDAVALKATPINRQPRCCRETKGRGGRRANKSSYFITLDSVL</sequence>
<dbReference type="AlphaFoldDB" id="A0A3S2NRH2"/>
<dbReference type="Proteomes" id="UP000283210">
    <property type="component" value="Chromosome 22"/>
</dbReference>
<name>A0A3S2NRH2_ORYJA</name>
<reference evidence="1 2" key="2">
    <citation type="submission" date="2019-01" db="EMBL/GenBank/DDBJ databases">
        <title>A chromosome length genome reference of the Java medaka (oryzias javanicus).</title>
        <authorList>
            <person name="Herpin A."/>
            <person name="Takehana Y."/>
            <person name="Naruse K."/>
            <person name="Ansai S."/>
            <person name="Kawaguchi M."/>
        </authorList>
    </citation>
    <scope>NUCLEOTIDE SEQUENCE [LARGE SCALE GENOMIC DNA]</scope>
    <source>
        <strain evidence="1">RS831</strain>
        <tissue evidence="1">Whole body</tissue>
    </source>
</reference>
<protein>
    <submittedName>
        <fullName evidence="1">Uncharacterized protein</fullName>
    </submittedName>
</protein>
<organism evidence="1 2">
    <name type="scientific">Oryzias javanicus</name>
    <name type="common">Javanese ricefish</name>
    <name type="synonym">Aplocheilus javanicus</name>
    <dbReference type="NCBI Taxonomy" id="123683"/>
    <lineage>
        <taxon>Eukaryota</taxon>
        <taxon>Metazoa</taxon>
        <taxon>Chordata</taxon>
        <taxon>Craniata</taxon>
        <taxon>Vertebrata</taxon>
        <taxon>Euteleostomi</taxon>
        <taxon>Actinopterygii</taxon>
        <taxon>Neopterygii</taxon>
        <taxon>Teleostei</taxon>
        <taxon>Neoteleostei</taxon>
        <taxon>Acanthomorphata</taxon>
        <taxon>Ovalentaria</taxon>
        <taxon>Atherinomorphae</taxon>
        <taxon>Beloniformes</taxon>
        <taxon>Adrianichthyidae</taxon>
        <taxon>Oryziinae</taxon>
        <taxon>Oryzias</taxon>
    </lineage>
</organism>
<proteinExistence type="predicted"/>
<dbReference type="EMBL" id="CM012458">
    <property type="protein sequence ID" value="RVE57525.1"/>
    <property type="molecule type" value="Genomic_DNA"/>
</dbReference>
<reference evidence="1 2" key="1">
    <citation type="submission" date="2018-11" db="EMBL/GenBank/DDBJ databases">
        <authorList>
            <person name="Lopez-Roques C."/>
            <person name="Donnadieu C."/>
            <person name="Bouchez O."/>
            <person name="Klopp C."/>
            <person name="Cabau C."/>
            <person name="Zahm M."/>
        </authorList>
    </citation>
    <scope>NUCLEOTIDE SEQUENCE [LARGE SCALE GENOMIC DNA]</scope>
    <source>
        <strain evidence="1">RS831</strain>
        <tissue evidence="1">Whole body</tissue>
    </source>
</reference>
<evidence type="ECO:0000313" key="2">
    <source>
        <dbReference type="Proteomes" id="UP000283210"/>
    </source>
</evidence>
<gene>
    <name evidence="1" type="ORF">OJAV_G00216840</name>
</gene>
<accession>A0A3S2NRH2</accession>
<keyword evidence="2" id="KW-1185">Reference proteome</keyword>